<feature type="compositionally biased region" description="Polar residues" evidence="3">
    <location>
        <begin position="45"/>
        <end position="62"/>
    </location>
</feature>
<dbReference type="SUPFAM" id="SSF57997">
    <property type="entry name" value="Tropomyosin"/>
    <property type="match status" value="1"/>
</dbReference>
<evidence type="ECO:0000256" key="3">
    <source>
        <dbReference type="SAM" id="MobiDB-lite"/>
    </source>
</evidence>
<dbReference type="InterPro" id="IPR043636">
    <property type="entry name" value="L1_RRM_dom"/>
</dbReference>
<feature type="compositionally biased region" description="Basic and acidic residues" evidence="3">
    <location>
        <begin position="28"/>
        <end position="37"/>
    </location>
</feature>
<dbReference type="InterPro" id="IPR004244">
    <property type="entry name" value="Transposase_22"/>
</dbReference>
<evidence type="ECO:0008006" key="8">
    <source>
        <dbReference type="Google" id="ProtNLM"/>
    </source>
</evidence>
<dbReference type="AlphaFoldDB" id="A0A8D1DIE0"/>
<dbReference type="FunFam" id="3.30.70.1820:FF:000002">
    <property type="entry name" value="LINE-1 retrotransposable element ORF1 protein"/>
    <property type="match status" value="1"/>
</dbReference>
<dbReference type="Ensembl" id="ENSSSCT00040018514.1">
    <property type="protein sequence ID" value="ENSSSCP00040007573.1"/>
    <property type="gene ID" value="ENSSSCG00040013910.1"/>
</dbReference>
<dbReference type="PANTHER" id="PTHR11505">
    <property type="entry name" value="L1 TRANSPOSABLE ELEMENT-RELATED"/>
    <property type="match status" value="1"/>
</dbReference>
<organism evidence="6 7">
    <name type="scientific">Sus scrofa</name>
    <name type="common">Pig</name>
    <dbReference type="NCBI Taxonomy" id="9823"/>
    <lineage>
        <taxon>Eukaryota</taxon>
        <taxon>Metazoa</taxon>
        <taxon>Chordata</taxon>
        <taxon>Craniata</taxon>
        <taxon>Vertebrata</taxon>
        <taxon>Euteleostomi</taxon>
        <taxon>Mammalia</taxon>
        <taxon>Eutheria</taxon>
        <taxon>Laurasiatheria</taxon>
        <taxon>Artiodactyla</taxon>
        <taxon>Suina</taxon>
        <taxon>Suidae</taxon>
        <taxon>Sus</taxon>
    </lineage>
</organism>
<protein>
    <recommendedName>
        <fullName evidence="8">L1 transposable element RRM domain-containing protein</fullName>
    </recommendedName>
</protein>
<evidence type="ECO:0000256" key="2">
    <source>
        <dbReference type="SAM" id="Coils"/>
    </source>
</evidence>
<feature type="region of interest" description="Disordered" evidence="3">
    <location>
        <begin position="1"/>
        <end position="62"/>
    </location>
</feature>
<feature type="domain" description="L1 transposable element dsRBD-like" evidence="5">
    <location>
        <begin position="267"/>
        <end position="291"/>
    </location>
</feature>
<dbReference type="Pfam" id="PF17490">
    <property type="entry name" value="Tnp_22_dsRBD"/>
    <property type="match status" value="1"/>
</dbReference>
<dbReference type="Gene3D" id="3.30.250.20">
    <property type="entry name" value="L1 transposable element, C-terminal domain"/>
    <property type="match status" value="1"/>
</dbReference>
<dbReference type="Gene3D" id="3.30.70.1820">
    <property type="entry name" value="L1 transposable element, RRM domain"/>
    <property type="match status" value="1"/>
</dbReference>
<feature type="coiled-coil region" evidence="2">
    <location>
        <begin position="68"/>
        <end position="144"/>
    </location>
</feature>
<keyword evidence="2" id="KW-0175">Coiled coil</keyword>
<proteinExistence type="inferred from homology"/>
<evidence type="ECO:0000313" key="6">
    <source>
        <dbReference type="Ensembl" id="ENSSSCP00040007573.1"/>
    </source>
</evidence>
<dbReference type="InterPro" id="IPR042566">
    <property type="entry name" value="L1_C"/>
</dbReference>
<feature type="domain" description="L1 transposable element RRM" evidence="4">
    <location>
        <begin position="169"/>
        <end position="263"/>
    </location>
</feature>
<evidence type="ECO:0000259" key="4">
    <source>
        <dbReference type="Pfam" id="PF02994"/>
    </source>
</evidence>
<feature type="compositionally biased region" description="Polar residues" evidence="3">
    <location>
        <begin position="1"/>
        <end position="16"/>
    </location>
</feature>
<sequence>MTNKASPQETFHSSAKANPAWPRGVQLHQEKENNKQDEEAEKPPQLNQQEISPKAVNNETDLCSQTDLEFKRERVKLLKELREDMNSNADALRKELENIRRSQEKLENSFAEIQTELRVVKTRMNNAEEQISDVEDRIMEITQSGQQTENQMKKHESNIRDLWDNIKQANLCIIGIPEGVEKDKGMENIFEEIITGKFPNLKDTEFKIQEAQRAQNKLNPNRPTPRHTVIKMAKVSDKERILKAAREKQNVTYKGTPIKLSADFSTETLQTRREWQEIFKVLKGKNMQPSIL</sequence>
<dbReference type="InterPro" id="IPR035300">
    <property type="entry name" value="L1_dsRBD"/>
</dbReference>
<evidence type="ECO:0000256" key="1">
    <source>
        <dbReference type="ARBA" id="ARBA00061640"/>
    </source>
</evidence>
<accession>A0A8D1DIE0</accession>
<dbReference type="Gene3D" id="1.20.5.390">
    <property type="entry name" value="L1 transposable element, trimerization domain"/>
    <property type="match status" value="1"/>
</dbReference>
<reference evidence="6" key="1">
    <citation type="submission" date="2025-08" db="UniProtKB">
        <authorList>
            <consortium name="Ensembl"/>
        </authorList>
    </citation>
    <scope>IDENTIFICATION</scope>
</reference>
<dbReference type="Pfam" id="PF02994">
    <property type="entry name" value="Transposase_22"/>
    <property type="match status" value="1"/>
</dbReference>
<dbReference type="Proteomes" id="UP000694722">
    <property type="component" value="Unplaced"/>
</dbReference>
<evidence type="ECO:0000313" key="7">
    <source>
        <dbReference type="Proteomes" id="UP000694722"/>
    </source>
</evidence>
<name>A0A8D1DIE0_PIG</name>
<evidence type="ECO:0000259" key="5">
    <source>
        <dbReference type="Pfam" id="PF17490"/>
    </source>
</evidence>
<comment type="similarity">
    <text evidence="1">Belongs to the transposase 22 family.</text>
</comment>